<dbReference type="InterPro" id="IPR050917">
    <property type="entry name" value="SOX_TF"/>
</dbReference>
<evidence type="ECO:0000256" key="7">
    <source>
        <dbReference type="SAM" id="MobiDB-lite"/>
    </source>
</evidence>
<evidence type="ECO:0000256" key="2">
    <source>
        <dbReference type="ARBA" id="ARBA00023015"/>
    </source>
</evidence>
<keyword evidence="3 6" id="KW-0238">DNA-binding</keyword>
<dbReference type="AlphaFoldDB" id="A0A9Q0RL06"/>
<dbReference type="EMBL" id="JAPWDV010000003">
    <property type="protein sequence ID" value="KAJ6218226.1"/>
    <property type="molecule type" value="Genomic_DNA"/>
</dbReference>
<evidence type="ECO:0000256" key="4">
    <source>
        <dbReference type="ARBA" id="ARBA00023163"/>
    </source>
</evidence>
<comment type="caution">
    <text evidence="9">The sequence shown here is derived from an EMBL/GenBank/DDBJ whole genome shotgun (WGS) entry which is preliminary data.</text>
</comment>
<dbReference type="InterPro" id="IPR009071">
    <property type="entry name" value="HMG_box_dom"/>
</dbReference>
<dbReference type="Pfam" id="PF00505">
    <property type="entry name" value="HMG_box"/>
    <property type="match status" value="1"/>
</dbReference>
<dbReference type="Gene3D" id="1.10.30.10">
    <property type="entry name" value="High mobility group box domain"/>
    <property type="match status" value="1"/>
</dbReference>
<dbReference type="GO" id="GO:0000981">
    <property type="term" value="F:DNA-binding transcription factor activity, RNA polymerase II-specific"/>
    <property type="evidence" value="ECO:0007669"/>
    <property type="project" value="TreeGrafter"/>
</dbReference>
<sequence length="561" mass="63749">MDSNWPLVAFMLRYQLLPSNQHAFTHVDCIHVQFVYDTSLITCTYLHTPLHCNERKRWKSLSHQERRPFVEEAERLRVQHMQDHPNYKYRPRRRKNSKRNAKGSRNGTPTDDNIVVSPSLFQVNSSMHEMADNSSISSPSLDYCGVQTPESSPHGSPLENNSDTTMSTIRGVGSTNSVDMYRYTSSPRAFYNHNYIVPGTNSPNLELTNKSNNTNSQMEYGKQQQQSQQQPQPQSNLRDTIKSLPTPEMSPVEANEKDPSQQYQNYGLLSGQHKLSGNQSIEMHSQAYGGSAFHQYPYKTMAKTSNDLINSSNSVNNAQQVKSSSENPFSELVSRFSGTSTFLRNVCPPYTYRMQGRESLEEMQQRTNSYLMAQKASIDGQQFEQQPRSMLQHQLELPMHSDPNRTYRMWSNSSMVDNGQMYGNAYAMYAKMDGKVENDQSTQYPLNGAYHADASMYYGQMPSTVTDGNNFVDHYHHHHHQHHRYGTGNGNTPIPMGQLHTNQSNVHSDSMSMSMLGTVVNNGMDPYDDPTRHEPQSLDQSCESSNSELIAALAETREIIS</sequence>
<dbReference type="PROSITE" id="PS50118">
    <property type="entry name" value="HMG_BOX_2"/>
    <property type="match status" value="1"/>
</dbReference>
<feature type="region of interest" description="Disordered" evidence="7">
    <location>
        <begin position="77"/>
        <end position="116"/>
    </location>
</feature>
<dbReference type="InterPro" id="IPR036910">
    <property type="entry name" value="HMG_box_dom_sf"/>
</dbReference>
<accession>A0A9Q0RL06</accession>
<feature type="compositionally biased region" description="Polar residues" evidence="7">
    <location>
        <begin position="131"/>
        <end position="140"/>
    </location>
</feature>
<name>A0A9Q0RL06_BLOTA</name>
<comment type="subcellular location">
    <subcellularLocation>
        <location evidence="1">Nucleus</location>
    </subcellularLocation>
</comment>
<evidence type="ECO:0000256" key="1">
    <source>
        <dbReference type="ARBA" id="ARBA00004123"/>
    </source>
</evidence>
<keyword evidence="10" id="KW-1185">Reference proteome</keyword>
<feature type="compositionally biased region" description="Basic and acidic residues" evidence="7">
    <location>
        <begin position="77"/>
        <end position="86"/>
    </location>
</feature>
<feature type="region of interest" description="Disordered" evidence="7">
    <location>
        <begin position="524"/>
        <end position="545"/>
    </location>
</feature>
<feature type="compositionally biased region" description="Polar residues" evidence="7">
    <location>
        <begin position="201"/>
        <end position="218"/>
    </location>
</feature>
<keyword evidence="5 6" id="KW-0539">Nucleus</keyword>
<evidence type="ECO:0000259" key="8">
    <source>
        <dbReference type="PROSITE" id="PS50118"/>
    </source>
</evidence>
<dbReference type="SUPFAM" id="SSF47095">
    <property type="entry name" value="HMG-box"/>
    <property type="match status" value="1"/>
</dbReference>
<keyword evidence="4" id="KW-0804">Transcription</keyword>
<feature type="region of interest" description="Disordered" evidence="7">
    <location>
        <begin position="201"/>
        <end position="259"/>
    </location>
</feature>
<protein>
    <recommendedName>
        <fullName evidence="8">HMG box domain-containing protein</fullName>
    </recommendedName>
</protein>
<evidence type="ECO:0000256" key="3">
    <source>
        <dbReference type="ARBA" id="ARBA00023125"/>
    </source>
</evidence>
<dbReference type="GO" id="GO:0000978">
    <property type="term" value="F:RNA polymerase II cis-regulatory region sequence-specific DNA binding"/>
    <property type="evidence" value="ECO:0007669"/>
    <property type="project" value="TreeGrafter"/>
</dbReference>
<dbReference type="Proteomes" id="UP001142055">
    <property type="component" value="Chromosome 3"/>
</dbReference>
<feature type="domain" description="HMG box" evidence="8">
    <location>
        <begin position="56"/>
        <end position="88"/>
    </location>
</feature>
<evidence type="ECO:0000313" key="10">
    <source>
        <dbReference type="Proteomes" id="UP001142055"/>
    </source>
</evidence>
<feature type="DNA-binding region" description="HMG box" evidence="6">
    <location>
        <begin position="56"/>
        <end position="88"/>
    </location>
</feature>
<dbReference type="PANTHER" id="PTHR45803">
    <property type="entry name" value="SOX100B"/>
    <property type="match status" value="1"/>
</dbReference>
<dbReference type="PANTHER" id="PTHR45803:SF5">
    <property type="entry name" value="SOX100B"/>
    <property type="match status" value="1"/>
</dbReference>
<feature type="compositionally biased region" description="Basic residues" evidence="7">
    <location>
        <begin position="87"/>
        <end position="102"/>
    </location>
</feature>
<evidence type="ECO:0000256" key="5">
    <source>
        <dbReference type="ARBA" id="ARBA00023242"/>
    </source>
</evidence>
<feature type="compositionally biased region" description="Low complexity" evidence="7">
    <location>
        <begin position="223"/>
        <end position="235"/>
    </location>
</feature>
<reference evidence="9" key="1">
    <citation type="submission" date="2022-12" db="EMBL/GenBank/DDBJ databases">
        <title>Genome assemblies of Blomia tropicalis.</title>
        <authorList>
            <person name="Cui Y."/>
        </authorList>
    </citation>
    <scope>NUCLEOTIDE SEQUENCE</scope>
    <source>
        <tissue evidence="9">Adult mites</tissue>
    </source>
</reference>
<dbReference type="GO" id="GO:0005634">
    <property type="term" value="C:nucleus"/>
    <property type="evidence" value="ECO:0007669"/>
    <property type="project" value="UniProtKB-SubCell"/>
</dbReference>
<gene>
    <name evidence="9" type="ORF">RDWZM_009383</name>
</gene>
<feature type="region of interest" description="Disordered" evidence="7">
    <location>
        <begin position="131"/>
        <end position="171"/>
    </location>
</feature>
<feature type="compositionally biased region" description="Polar residues" evidence="7">
    <location>
        <begin position="148"/>
        <end position="171"/>
    </location>
</feature>
<evidence type="ECO:0000256" key="6">
    <source>
        <dbReference type="PROSITE-ProRule" id="PRU00267"/>
    </source>
</evidence>
<evidence type="ECO:0000313" key="9">
    <source>
        <dbReference type="EMBL" id="KAJ6218226.1"/>
    </source>
</evidence>
<keyword evidence="2" id="KW-0805">Transcription regulation</keyword>
<organism evidence="9 10">
    <name type="scientific">Blomia tropicalis</name>
    <name type="common">Mite</name>
    <dbReference type="NCBI Taxonomy" id="40697"/>
    <lineage>
        <taxon>Eukaryota</taxon>
        <taxon>Metazoa</taxon>
        <taxon>Ecdysozoa</taxon>
        <taxon>Arthropoda</taxon>
        <taxon>Chelicerata</taxon>
        <taxon>Arachnida</taxon>
        <taxon>Acari</taxon>
        <taxon>Acariformes</taxon>
        <taxon>Sarcoptiformes</taxon>
        <taxon>Astigmata</taxon>
        <taxon>Glycyphagoidea</taxon>
        <taxon>Echimyopodidae</taxon>
        <taxon>Blomia</taxon>
    </lineage>
</organism>
<proteinExistence type="predicted"/>